<dbReference type="InterPro" id="IPR010179">
    <property type="entry name" value="CRISPR-assoc_prot_Cse3"/>
</dbReference>
<gene>
    <name evidence="1" type="ORF">FHS34_008455</name>
</gene>
<dbReference type="AlphaFoldDB" id="A0A7W9Q402"/>
<evidence type="ECO:0000313" key="1">
    <source>
        <dbReference type="EMBL" id="MBB5932934.1"/>
    </source>
</evidence>
<dbReference type="SUPFAM" id="SSF117987">
    <property type="entry name" value="CRISPR-associated protein"/>
    <property type="match status" value="2"/>
</dbReference>
<evidence type="ECO:0000313" key="2">
    <source>
        <dbReference type="Proteomes" id="UP000585836"/>
    </source>
</evidence>
<comment type="caution">
    <text evidence="1">The sequence shown here is derived from an EMBL/GenBank/DDBJ whole genome shotgun (WGS) entry which is preliminary data.</text>
</comment>
<sequence>MMATATTAVHLARITLNPRSRDVHNDLRDHTALHRRVSALFPDQAGASPRTAHNVLYRLEREHAGATLLIQSTGIAINRNALPAHYNTTDVDYRELTPLLNWATAGRTIRYRIDAHPLKTEFVPGRRGRRVPLAGEAAITWWERKAADAGLTVQLVLDTPQPPVLATRGERKRARLNATRFDGIATITDPQALRQAITTGIGQGRAFGLGLLSIAPHREQ</sequence>
<dbReference type="Pfam" id="PF08798">
    <property type="entry name" value="CRISPR_assoc"/>
    <property type="match status" value="1"/>
</dbReference>
<dbReference type="CDD" id="cd09727">
    <property type="entry name" value="Cas6_I-E"/>
    <property type="match status" value="1"/>
</dbReference>
<dbReference type="Gene3D" id="3.30.70.1210">
    <property type="entry name" value="Crispr-associated protein, domain 2"/>
    <property type="match status" value="1"/>
</dbReference>
<dbReference type="NCBIfam" id="TIGR01907">
    <property type="entry name" value="casE_Cse3"/>
    <property type="match status" value="1"/>
</dbReference>
<keyword evidence="2" id="KW-1185">Reference proteome</keyword>
<dbReference type="SMART" id="SM01101">
    <property type="entry name" value="CRISPR_assoc"/>
    <property type="match status" value="1"/>
</dbReference>
<organism evidence="1 2">
    <name type="scientific">Streptomyces echinatus</name>
    <dbReference type="NCBI Taxonomy" id="67293"/>
    <lineage>
        <taxon>Bacteria</taxon>
        <taxon>Bacillati</taxon>
        <taxon>Actinomycetota</taxon>
        <taxon>Actinomycetes</taxon>
        <taxon>Kitasatosporales</taxon>
        <taxon>Streptomycetaceae</taxon>
        <taxon>Streptomyces</taxon>
    </lineage>
</organism>
<name>A0A7W9Q402_9ACTN</name>
<proteinExistence type="predicted"/>
<dbReference type="Gene3D" id="3.30.70.1200">
    <property type="entry name" value="Crispr-associated protein, domain 1"/>
    <property type="match status" value="1"/>
</dbReference>
<accession>A0A7W9Q402</accession>
<dbReference type="Proteomes" id="UP000585836">
    <property type="component" value="Unassembled WGS sequence"/>
</dbReference>
<dbReference type="EMBL" id="JACHJK010000039">
    <property type="protein sequence ID" value="MBB5932934.1"/>
    <property type="molecule type" value="Genomic_DNA"/>
</dbReference>
<protein>
    <submittedName>
        <fullName evidence="1">CRISPR system Cascade subunit CasE</fullName>
    </submittedName>
</protein>
<dbReference type="RefSeq" id="WP_184976082.1">
    <property type="nucleotide sequence ID" value="NZ_JACHJK010000039.1"/>
</dbReference>
<reference evidence="1 2" key="1">
    <citation type="submission" date="2020-08" db="EMBL/GenBank/DDBJ databases">
        <title>Genomic Encyclopedia of Type Strains, Phase III (KMG-III): the genomes of soil and plant-associated and newly described type strains.</title>
        <authorList>
            <person name="Whitman W."/>
        </authorList>
    </citation>
    <scope>NUCLEOTIDE SEQUENCE [LARGE SCALE GENOMIC DNA]</scope>
    <source>
        <strain evidence="1 2">CECT 3313</strain>
    </source>
</reference>